<comment type="catalytic activity">
    <reaction evidence="12">
        <text>L-serine = pyruvate + NH4(+)</text>
        <dbReference type="Rhea" id="RHEA:19169"/>
        <dbReference type="ChEBI" id="CHEBI:15361"/>
        <dbReference type="ChEBI" id="CHEBI:28938"/>
        <dbReference type="ChEBI" id="CHEBI:33384"/>
        <dbReference type="EC" id="4.3.1.17"/>
    </reaction>
</comment>
<evidence type="ECO:0000259" key="14">
    <source>
        <dbReference type="Pfam" id="PF03315"/>
    </source>
</evidence>
<keyword evidence="6" id="KW-0004">4Fe-4S</keyword>
<evidence type="ECO:0000256" key="12">
    <source>
        <dbReference type="ARBA" id="ARBA00049406"/>
    </source>
</evidence>
<evidence type="ECO:0000256" key="4">
    <source>
        <dbReference type="ARBA" id="ARBA00012093"/>
    </source>
</evidence>
<dbReference type="Pfam" id="PF03313">
    <property type="entry name" value="SDH_alpha"/>
    <property type="match status" value="1"/>
</dbReference>
<keyword evidence="9" id="KW-0411">Iron-sulfur</keyword>
<evidence type="ECO:0000313" key="16">
    <source>
        <dbReference type="Proteomes" id="UP000664601"/>
    </source>
</evidence>
<dbReference type="PANTHER" id="PTHR30182:SF1">
    <property type="entry name" value="L-SERINE DEHYDRATASE 1"/>
    <property type="match status" value="1"/>
</dbReference>
<keyword evidence="10" id="KW-0456">Lyase</keyword>
<organism evidence="15 16">
    <name type="scientific">Candidatus Enterococcus moelleringii</name>
    <dbReference type="NCBI Taxonomy" id="2815325"/>
    <lineage>
        <taxon>Bacteria</taxon>
        <taxon>Bacillati</taxon>
        <taxon>Bacillota</taxon>
        <taxon>Bacilli</taxon>
        <taxon>Lactobacillales</taxon>
        <taxon>Enterococcaceae</taxon>
        <taxon>Enterococcus</taxon>
    </lineage>
</organism>
<feature type="domain" description="Serine dehydratase beta chain" evidence="14">
    <location>
        <begin position="15"/>
        <end position="135"/>
    </location>
</feature>
<evidence type="ECO:0000256" key="1">
    <source>
        <dbReference type="ARBA" id="ARBA00001966"/>
    </source>
</evidence>
<dbReference type="InterPro" id="IPR005131">
    <property type="entry name" value="Ser_deHydtase_bsu"/>
</dbReference>
<evidence type="ECO:0000256" key="9">
    <source>
        <dbReference type="ARBA" id="ARBA00023014"/>
    </source>
</evidence>
<evidence type="ECO:0000256" key="3">
    <source>
        <dbReference type="ARBA" id="ARBA00008636"/>
    </source>
</evidence>
<proteinExistence type="inferred from homology"/>
<feature type="domain" description="Serine dehydratase-like alpha subunit" evidence="13">
    <location>
        <begin position="249"/>
        <end position="507"/>
    </location>
</feature>
<keyword evidence="8" id="KW-0408">Iron</keyword>
<dbReference type="InterPro" id="IPR051318">
    <property type="entry name" value="Fe-S_L-Ser"/>
</dbReference>
<dbReference type="InterPro" id="IPR029009">
    <property type="entry name" value="ASB_dom_sf"/>
</dbReference>
<evidence type="ECO:0000256" key="6">
    <source>
        <dbReference type="ARBA" id="ARBA00022485"/>
    </source>
</evidence>
<dbReference type="SUPFAM" id="SSF103378">
    <property type="entry name" value="2-methylcitrate dehydratase PrpD"/>
    <property type="match status" value="1"/>
</dbReference>
<evidence type="ECO:0000259" key="13">
    <source>
        <dbReference type="Pfam" id="PF03313"/>
    </source>
</evidence>
<dbReference type="Proteomes" id="UP000664601">
    <property type="component" value="Unassembled WGS sequence"/>
</dbReference>
<keyword evidence="16" id="KW-1185">Reference proteome</keyword>
<dbReference type="PANTHER" id="PTHR30182">
    <property type="entry name" value="L-SERINE DEHYDRATASE"/>
    <property type="match status" value="1"/>
</dbReference>
<comment type="similarity">
    <text evidence="3">Belongs to the iron-sulfur dependent L-serine dehydratase family.</text>
</comment>
<dbReference type="InterPro" id="IPR005130">
    <property type="entry name" value="Ser_deHydtase-like_asu"/>
</dbReference>
<dbReference type="InterPro" id="IPR036148">
    <property type="entry name" value="MmgE/PrpD_sf"/>
</dbReference>
<evidence type="ECO:0000256" key="10">
    <source>
        <dbReference type="ARBA" id="ARBA00023239"/>
    </source>
</evidence>
<name>A0ABS3L5S9_9ENTE</name>
<evidence type="ECO:0000256" key="5">
    <source>
        <dbReference type="ARBA" id="ARBA00022432"/>
    </source>
</evidence>
<comment type="cofactor">
    <cofactor evidence="1">
        <name>[4Fe-4S] cluster</name>
        <dbReference type="ChEBI" id="CHEBI:49883"/>
    </cofactor>
</comment>
<dbReference type="Gene3D" id="3.30.1330.90">
    <property type="entry name" value="D-3-phosphoglycerate dehydrogenase, domain 3"/>
    <property type="match status" value="1"/>
</dbReference>
<dbReference type="EMBL" id="JAFREM010000004">
    <property type="protein sequence ID" value="MBO1304977.1"/>
    <property type="molecule type" value="Genomic_DNA"/>
</dbReference>
<evidence type="ECO:0000256" key="11">
    <source>
        <dbReference type="ARBA" id="ARBA00041766"/>
    </source>
</evidence>
<dbReference type="RefSeq" id="WP_207671923.1">
    <property type="nucleotide sequence ID" value="NZ_JAFREM010000004.1"/>
</dbReference>
<dbReference type="EC" id="4.3.1.17" evidence="4"/>
<keyword evidence="7" id="KW-0479">Metal-binding</keyword>
<comment type="pathway">
    <text evidence="2">Carbohydrate biosynthesis; gluconeogenesis.</text>
</comment>
<comment type="caution">
    <text evidence="15">The sequence shown here is derived from an EMBL/GenBank/DDBJ whole genome shotgun (WGS) entry which is preliminary data.</text>
</comment>
<sequence length="526" mass="56534">MAEYASIFNDVLGPVMVGPSSSHTAASVRVGKALRQMVKGKIVYFQADFDPKGSLAASYVSQCSDVGLVGGLLGMEPTHEDLLRSIEIAEADGMEINFRVVPYEADHPNTYRMIIRSDQGEEVRATALSVGGGMIEFILIQDEPVRISGGFYETLIYGGSLKQTSADITAYAESQVAGFCQMEQREEQDRVFLNIKTHEPIPEEVLEGFNQFFKVDEVIAFDPVLPVMSQKEKQVPFKTAAEMLEIAEEQKLELWQMAAMYESARGNISEEEVYNKMADIVAIMSKGIETGLQGTEYEDRILGYQSYKIEEKKAQMIGGTLTADIIAFITAMMEVKSSMNVFVAAPTAGSCGALPGTVFAVAKEYNKSNDEIIKAMLAAGMIGVFIAEYATFAAEVAGCQAECGSGSGMTAAALVQLMGGSARTAANAASMALQNIFGMVCDPIDVRVEVPCLGKNVMCGMNALGAANMAIAGFDVVVPLDETIDSFDKVGRMIPPELRCTGLAGLAQTKSGLEISRQLACRKGCC</sequence>
<evidence type="ECO:0000256" key="8">
    <source>
        <dbReference type="ARBA" id="ARBA00023004"/>
    </source>
</evidence>
<protein>
    <recommendedName>
        <fullName evidence="4">L-serine ammonia-lyase</fullName>
        <ecNumber evidence="4">4.3.1.17</ecNumber>
    </recommendedName>
    <alternativeName>
        <fullName evidence="11">L-serine deaminase</fullName>
    </alternativeName>
</protein>
<keyword evidence="5" id="KW-0312">Gluconeogenesis</keyword>
<evidence type="ECO:0000256" key="7">
    <source>
        <dbReference type="ARBA" id="ARBA00022723"/>
    </source>
</evidence>
<dbReference type="Pfam" id="PF03315">
    <property type="entry name" value="SDH_beta"/>
    <property type="match status" value="1"/>
</dbReference>
<evidence type="ECO:0000256" key="2">
    <source>
        <dbReference type="ARBA" id="ARBA00004742"/>
    </source>
</evidence>
<evidence type="ECO:0000313" key="15">
    <source>
        <dbReference type="EMBL" id="MBO1304977.1"/>
    </source>
</evidence>
<gene>
    <name evidence="15" type="ORF">JZO70_02305</name>
</gene>
<accession>A0ABS3L5S9</accession>
<dbReference type="SUPFAM" id="SSF143548">
    <property type="entry name" value="Serine metabolism enzymes domain"/>
    <property type="match status" value="1"/>
</dbReference>
<reference evidence="15 16" key="1">
    <citation type="submission" date="2021-03" db="EMBL/GenBank/DDBJ databases">
        <title>Enterococcal diversity collection.</title>
        <authorList>
            <person name="Gilmore M.S."/>
            <person name="Schwartzman J."/>
            <person name="Van Tyne D."/>
            <person name="Martin M."/>
            <person name="Earl A.M."/>
            <person name="Manson A.L."/>
            <person name="Straub T."/>
            <person name="Salamzade R."/>
            <person name="Saavedra J."/>
            <person name="Lebreton F."/>
            <person name="Prichula J."/>
            <person name="Schaufler K."/>
            <person name="Gaca A."/>
            <person name="Sgardioli B."/>
            <person name="Wagenaar J."/>
            <person name="Strong T."/>
        </authorList>
    </citation>
    <scope>NUCLEOTIDE SEQUENCE [LARGE SCALE GENOMIC DNA]</scope>
    <source>
        <strain evidence="15 16">669A</strain>
    </source>
</reference>